<sequence length="185" mass="20785">MLAADASAAVTAMWPGIVTLAAKRFVESGEGREKHLRAAALDDLAGGEWDMAEWTWRRTGVVMEIVSDRWFTVSKMHAEDGSLAYWYVNFERPPRWHASGWDTMDLAVDLVVEPDGAWHWKDEDEYEHCRRLGIVTTAEHAAVSLAREEAVALVEARAGLLGDDPAHRWLPDPAWPRPTLPRNEG</sequence>
<gene>
    <name evidence="3" type="ORF">KDK95_09275</name>
</gene>
<dbReference type="Gene3D" id="2.40.380.10">
    <property type="entry name" value="FomD-like"/>
    <property type="match status" value="1"/>
</dbReference>
<dbReference type="EMBL" id="JAGSOH010000018">
    <property type="protein sequence ID" value="MBR7826492.1"/>
    <property type="molecule type" value="Genomic_DNA"/>
</dbReference>
<accession>A0A941E9U1</accession>
<dbReference type="PANTHER" id="PTHR39159:SF1">
    <property type="entry name" value="UPF0374 PROTEIN YGAC"/>
    <property type="match status" value="1"/>
</dbReference>
<keyword evidence="4" id="KW-1185">Reference proteome</keyword>
<dbReference type="InterPro" id="IPR050212">
    <property type="entry name" value="Ntdp-like"/>
</dbReference>
<evidence type="ECO:0000313" key="4">
    <source>
        <dbReference type="Proteomes" id="UP000676325"/>
    </source>
</evidence>
<name>A0A941E9U1_9ACTN</name>
<dbReference type="Proteomes" id="UP000676325">
    <property type="component" value="Unassembled WGS sequence"/>
</dbReference>
<evidence type="ECO:0000313" key="3">
    <source>
        <dbReference type="EMBL" id="MBR7826492.1"/>
    </source>
</evidence>
<keyword evidence="1" id="KW-0378">Hydrolase</keyword>
<dbReference type="SUPFAM" id="SSF159234">
    <property type="entry name" value="FomD-like"/>
    <property type="match status" value="1"/>
</dbReference>
<reference evidence="3" key="1">
    <citation type="submission" date="2021-04" db="EMBL/GenBank/DDBJ databases">
        <title>Genome based classification of Actinospica acidithermotolerans sp. nov., an actinobacterium isolated from an Indonesian hot spring.</title>
        <authorList>
            <person name="Kusuma A.B."/>
            <person name="Putra K.E."/>
            <person name="Nafisah S."/>
            <person name="Loh J."/>
            <person name="Nouioui I."/>
            <person name="Goodfellow M."/>
        </authorList>
    </citation>
    <scope>NUCLEOTIDE SEQUENCE</scope>
    <source>
        <strain evidence="3">MGRD01-02</strain>
    </source>
</reference>
<organism evidence="3 4">
    <name type="scientific">Actinospica acidithermotolerans</name>
    <dbReference type="NCBI Taxonomy" id="2828514"/>
    <lineage>
        <taxon>Bacteria</taxon>
        <taxon>Bacillati</taxon>
        <taxon>Actinomycetota</taxon>
        <taxon>Actinomycetes</taxon>
        <taxon>Catenulisporales</taxon>
        <taxon>Actinospicaceae</taxon>
        <taxon>Actinospica</taxon>
    </lineage>
</organism>
<dbReference type="InterPro" id="IPR035930">
    <property type="entry name" value="FomD-like_sf"/>
</dbReference>
<dbReference type="PANTHER" id="PTHR39159">
    <property type="match status" value="1"/>
</dbReference>
<dbReference type="Pfam" id="PF04167">
    <property type="entry name" value="DUF402"/>
    <property type="match status" value="1"/>
</dbReference>
<evidence type="ECO:0000259" key="2">
    <source>
        <dbReference type="Pfam" id="PF04167"/>
    </source>
</evidence>
<proteinExistence type="predicted"/>
<protein>
    <submittedName>
        <fullName evidence="3">DUF402 domain-containing protein</fullName>
    </submittedName>
</protein>
<dbReference type="InterPro" id="IPR007295">
    <property type="entry name" value="DUF402"/>
</dbReference>
<dbReference type="GO" id="GO:0016787">
    <property type="term" value="F:hydrolase activity"/>
    <property type="evidence" value="ECO:0007669"/>
    <property type="project" value="UniProtKB-KW"/>
</dbReference>
<dbReference type="RefSeq" id="WP_212517641.1">
    <property type="nucleotide sequence ID" value="NZ_JAGSOH010000018.1"/>
</dbReference>
<feature type="domain" description="DUF402" evidence="2">
    <location>
        <begin position="45"/>
        <end position="157"/>
    </location>
</feature>
<dbReference type="AlphaFoldDB" id="A0A941E9U1"/>
<evidence type="ECO:0000256" key="1">
    <source>
        <dbReference type="ARBA" id="ARBA00022801"/>
    </source>
</evidence>
<comment type="caution">
    <text evidence="3">The sequence shown here is derived from an EMBL/GenBank/DDBJ whole genome shotgun (WGS) entry which is preliminary data.</text>
</comment>